<dbReference type="PANTHER" id="PTHR22741">
    <property type="entry name" value="P140CAP/SNIP-RELATED"/>
    <property type="match status" value="1"/>
</dbReference>
<evidence type="ECO:0000259" key="3">
    <source>
        <dbReference type="SMART" id="SM00806"/>
    </source>
</evidence>
<dbReference type="AlphaFoldDB" id="A0A8S0VWH9"/>
<feature type="region of interest" description="Disordered" evidence="2">
    <location>
        <begin position="114"/>
        <end position="172"/>
    </location>
</feature>
<protein>
    <recommendedName>
        <fullName evidence="3">Actin interacting protein 3 C-terminal domain-containing protein</fullName>
    </recommendedName>
</protein>
<dbReference type="InterPro" id="IPR051825">
    <property type="entry name" value="SRCIN1"/>
</dbReference>
<feature type="compositionally biased region" description="Pro residues" evidence="2">
    <location>
        <begin position="593"/>
        <end position="602"/>
    </location>
</feature>
<dbReference type="EMBL" id="CACVBS010000047">
    <property type="protein sequence ID" value="CAA7265124.1"/>
    <property type="molecule type" value="Genomic_DNA"/>
</dbReference>
<feature type="compositionally biased region" description="Low complexity" evidence="2">
    <location>
        <begin position="134"/>
        <end position="145"/>
    </location>
</feature>
<dbReference type="InterPro" id="IPR005613">
    <property type="entry name" value="AIP3_C"/>
</dbReference>
<keyword evidence="1" id="KW-0175">Coiled coil</keyword>
<gene>
    <name evidence="4" type="ORF">AAE3_LOCUS7481</name>
</gene>
<dbReference type="GO" id="GO:0030010">
    <property type="term" value="P:establishment of cell polarity"/>
    <property type="evidence" value="ECO:0007669"/>
    <property type="project" value="TreeGrafter"/>
</dbReference>
<evidence type="ECO:0000256" key="2">
    <source>
        <dbReference type="SAM" id="MobiDB-lite"/>
    </source>
</evidence>
<feature type="region of interest" description="Disordered" evidence="2">
    <location>
        <begin position="576"/>
        <end position="630"/>
    </location>
</feature>
<dbReference type="GO" id="GO:0005519">
    <property type="term" value="F:cytoskeletal regulatory protein binding"/>
    <property type="evidence" value="ECO:0007669"/>
    <property type="project" value="InterPro"/>
</dbReference>
<dbReference type="SMART" id="SM00806">
    <property type="entry name" value="AIP3"/>
    <property type="match status" value="1"/>
</dbReference>
<evidence type="ECO:0000256" key="1">
    <source>
        <dbReference type="ARBA" id="ARBA00023054"/>
    </source>
</evidence>
<dbReference type="Pfam" id="PF03915">
    <property type="entry name" value="AIP3"/>
    <property type="match status" value="1"/>
</dbReference>
<feature type="compositionally biased region" description="Polar residues" evidence="2">
    <location>
        <begin position="415"/>
        <end position="428"/>
    </location>
</feature>
<dbReference type="GO" id="GO:0005737">
    <property type="term" value="C:cytoplasm"/>
    <property type="evidence" value="ECO:0007669"/>
    <property type="project" value="TreeGrafter"/>
</dbReference>
<organism evidence="4 5">
    <name type="scientific">Cyclocybe aegerita</name>
    <name type="common">Black poplar mushroom</name>
    <name type="synonym">Agrocybe aegerita</name>
    <dbReference type="NCBI Taxonomy" id="1973307"/>
    <lineage>
        <taxon>Eukaryota</taxon>
        <taxon>Fungi</taxon>
        <taxon>Dikarya</taxon>
        <taxon>Basidiomycota</taxon>
        <taxon>Agaricomycotina</taxon>
        <taxon>Agaricomycetes</taxon>
        <taxon>Agaricomycetidae</taxon>
        <taxon>Agaricales</taxon>
        <taxon>Agaricineae</taxon>
        <taxon>Bolbitiaceae</taxon>
        <taxon>Cyclocybe</taxon>
    </lineage>
</organism>
<feature type="domain" description="Actin interacting protein 3 C-terminal" evidence="3">
    <location>
        <begin position="634"/>
        <end position="1100"/>
    </location>
</feature>
<sequence length="1110" mass="121947">MSQPANGLLSASSPESATTSLLVSTKQLVEALAKWGQSKMSEEAVSNVYVRMGNDFNAVVVVSRQHVNVHVFLLLFRDMASIPDDLRMVLEECLAEEATPENLRLELYLPRHTSTFSGSTSRLPPPGPWQLGMSRPPSSSQSNGHSSRRDNQSISSNASSSGRSDRTARQPSLAVESAVTRLLVSIKQLLEALTQWSQLRMDEEGVSNVYVRLGNDFNAAVAAFGQFNIEMSELLSVPDDLRTVLEQCLAEDATTENLEIYLPSVRQIITNLLQGLRGKQSIYRRIVSDHRNRSGEERTERSSRTSGSSRHRSQGSRAQASEDGSEAGGSSRRSVQSSSGRRREHLSQATSQAGSDFVGGFAPTIMEYPTGQSEVEPELRRTHSNDLVESQRRTDRPGPSSLSQTSSSPSFGTPRNDSQDLPTQSRSATPAPEDPPLRPSSPPPVPVPASVKRYSLVDKPMEKPSPTLTPTVIVEPSSPYDQNGTASPPPPDTPPIDPPPAVAKSLAALKSGDGILERRASKRFSVYNISKMTGASTTRERSLRGAANHPNRRSLAANGNLTAGELAVLTEVDDEDDAAAQEEKRIPRAITPDAPPVPPLPSTPSRTPEPTVAGPDRAAPPSGPPTDPSKITIFLQLGREVKKVTVEPGISFASLRVLFVDKFSYTPGQENFPAIYIRDPSSHVQYELEDTDEVKEKCLLSLNIEPLDQIKQHIDTQISHLSNDIKELKLAVASGNRPAPIADIVAQPLAESTPAPNRPSDRQFQTVARRLSRFIGDSTPSFMSQMQPPMPSPIPPQVTGQSLQPQMTGASVMSEYTSRVVTDLKTQFDEVQNLRRDLGIMRQLYTEFMKSTKESLGALRTQTQSVKQLADSNVGGARAYIDSGKKKLDMRSQNVLTEVEKLQDIVESMKDDVIKRQVTPNVVLFKSIKRDMDSVATELASLSEHINTIKPMWKKTWEEELQNIVEEQQFLTHQEEFLSDLLEDHKAMAEVYGHVEKVITLRKPSGGGGAPRVRSRGFKPPPREEGHDGLSTVMLEIRGAAVDPEKRLKAIEANQKNREKDLAARSDHLHSELQDFVGHKKLKLTGGAEEAERVRQRRNEQTLKAMFSGS</sequence>
<feature type="compositionally biased region" description="Low complexity" evidence="2">
    <location>
        <begin position="153"/>
        <end position="162"/>
    </location>
</feature>
<proteinExistence type="predicted"/>
<dbReference type="Pfam" id="PF23153">
    <property type="entry name" value="Aip3p_Bud6_N"/>
    <property type="match status" value="2"/>
</dbReference>
<comment type="caution">
    <text evidence="4">The sequence shown here is derived from an EMBL/GenBank/DDBJ whole genome shotgun (WGS) entry which is preliminary data.</text>
</comment>
<feature type="compositionally biased region" description="Low complexity" evidence="2">
    <location>
        <begin position="603"/>
        <end position="612"/>
    </location>
</feature>
<feature type="compositionally biased region" description="Low complexity" evidence="2">
    <location>
        <begin position="397"/>
        <end position="414"/>
    </location>
</feature>
<dbReference type="OrthoDB" id="783096at2759"/>
<feature type="compositionally biased region" description="Basic and acidic residues" evidence="2">
    <location>
        <begin position="1090"/>
        <end position="1101"/>
    </location>
</feature>
<dbReference type="Proteomes" id="UP000467700">
    <property type="component" value="Unassembled WGS sequence"/>
</dbReference>
<evidence type="ECO:0000313" key="4">
    <source>
        <dbReference type="EMBL" id="CAA7265124.1"/>
    </source>
</evidence>
<evidence type="ECO:0000313" key="5">
    <source>
        <dbReference type="Proteomes" id="UP000467700"/>
    </source>
</evidence>
<dbReference type="PANTHER" id="PTHR22741:SF10">
    <property type="entry name" value="COILED-COIL DOMAIN-CONTAINING PROTEIN CG32809"/>
    <property type="match status" value="1"/>
</dbReference>
<feature type="region of interest" description="Disordered" evidence="2">
    <location>
        <begin position="533"/>
        <end position="557"/>
    </location>
</feature>
<feature type="region of interest" description="Disordered" evidence="2">
    <location>
        <begin position="1003"/>
        <end position="1028"/>
    </location>
</feature>
<reference evidence="4 5" key="1">
    <citation type="submission" date="2020-01" db="EMBL/GenBank/DDBJ databases">
        <authorList>
            <person name="Gupta K D."/>
        </authorList>
    </citation>
    <scope>NUCLEOTIDE SEQUENCE [LARGE SCALE GENOMIC DNA]</scope>
</reference>
<dbReference type="Gene3D" id="1.20.58.1540">
    <property type="entry name" value="Actin interacting protein 3, C-terminal domain"/>
    <property type="match status" value="1"/>
</dbReference>
<accession>A0A8S0VWH9</accession>
<feature type="region of interest" description="Disordered" evidence="2">
    <location>
        <begin position="287"/>
        <end position="502"/>
    </location>
</feature>
<feature type="compositionally biased region" description="Basic and acidic residues" evidence="2">
    <location>
        <begin position="377"/>
        <end position="396"/>
    </location>
</feature>
<dbReference type="InterPro" id="IPR022782">
    <property type="entry name" value="AIP3-like_C"/>
</dbReference>
<feature type="compositionally biased region" description="Pro residues" evidence="2">
    <location>
        <begin position="487"/>
        <end position="501"/>
    </location>
</feature>
<feature type="compositionally biased region" description="Low complexity" evidence="2">
    <location>
        <begin position="315"/>
        <end position="339"/>
    </location>
</feature>
<dbReference type="InterPro" id="IPR056279">
    <property type="entry name" value="Aip3p_Bud6_N"/>
</dbReference>
<name>A0A8S0VWH9_CYCAE</name>
<feature type="compositionally biased region" description="Basic and acidic residues" evidence="2">
    <location>
        <begin position="287"/>
        <end position="303"/>
    </location>
</feature>
<feature type="compositionally biased region" description="Pro residues" evidence="2">
    <location>
        <begin position="432"/>
        <end position="447"/>
    </location>
</feature>
<keyword evidence="5" id="KW-1185">Reference proteome</keyword>
<feature type="region of interest" description="Disordered" evidence="2">
    <location>
        <begin position="1087"/>
        <end position="1110"/>
    </location>
</feature>
<dbReference type="GO" id="GO:0051286">
    <property type="term" value="C:cell tip"/>
    <property type="evidence" value="ECO:0007669"/>
    <property type="project" value="TreeGrafter"/>
</dbReference>